<dbReference type="InterPro" id="IPR004402">
    <property type="entry name" value="DeoD-type"/>
</dbReference>
<dbReference type="GO" id="GO:0004850">
    <property type="term" value="F:uridine phosphorylase activity"/>
    <property type="evidence" value="ECO:0007669"/>
    <property type="project" value="UniProtKB-EC"/>
</dbReference>
<evidence type="ECO:0000256" key="5">
    <source>
        <dbReference type="HAMAP-Rule" id="MF_01627"/>
    </source>
</evidence>
<keyword evidence="3 5" id="KW-0808">Transferase</keyword>
<dbReference type="AlphaFoldDB" id="A0A143Z3A2"/>
<comment type="catalytic activity">
    <reaction evidence="5">
        <text>a purine 2'-deoxy-D-ribonucleoside + phosphate = a purine nucleobase + 2-deoxy-alpha-D-ribose 1-phosphate</text>
        <dbReference type="Rhea" id="RHEA:36431"/>
        <dbReference type="ChEBI" id="CHEBI:26386"/>
        <dbReference type="ChEBI" id="CHEBI:43474"/>
        <dbReference type="ChEBI" id="CHEBI:57259"/>
        <dbReference type="ChEBI" id="CHEBI:142361"/>
        <dbReference type="EC" id="2.4.2.1"/>
    </reaction>
</comment>
<comment type="catalytic activity">
    <reaction evidence="4">
        <text>uridine + phosphate = alpha-D-ribose 1-phosphate + uracil</text>
        <dbReference type="Rhea" id="RHEA:24388"/>
        <dbReference type="ChEBI" id="CHEBI:16704"/>
        <dbReference type="ChEBI" id="CHEBI:17568"/>
        <dbReference type="ChEBI" id="CHEBI:43474"/>
        <dbReference type="ChEBI" id="CHEBI:57720"/>
        <dbReference type="EC" id="2.4.2.3"/>
    </reaction>
</comment>
<feature type="binding site" description="in other chain" evidence="5">
    <location>
        <begin position="178"/>
        <end position="180"/>
    </location>
    <ligand>
        <name>a purine D-ribonucleoside</name>
        <dbReference type="ChEBI" id="CHEBI:142355"/>
        <note>ligand shared between dimeric partners</note>
    </ligand>
</feature>
<evidence type="ECO:0000256" key="2">
    <source>
        <dbReference type="ARBA" id="ARBA00022676"/>
    </source>
</evidence>
<dbReference type="Pfam" id="PF01048">
    <property type="entry name" value="PNP_UDP_1"/>
    <property type="match status" value="1"/>
</dbReference>
<dbReference type="EMBL" id="FJNB01000016">
    <property type="protein sequence ID" value="CZR04335.1"/>
    <property type="molecule type" value="Genomic_DNA"/>
</dbReference>
<dbReference type="CDD" id="cd09006">
    <property type="entry name" value="PNP_EcPNPI-like"/>
    <property type="match status" value="1"/>
</dbReference>
<feature type="binding site" description="in other chain" evidence="5">
    <location>
        <begin position="202"/>
        <end position="203"/>
    </location>
    <ligand>
        <name>a purine D-ribonucleoside</name>
        <dbReference type="ChEBI" id="CHEBI:142355"/>
        <note>ligand shared between dimeric partners</note>
    </ligand>
</feature>
<dbReference type="InterPro" id="IPR035994">
    <property type="entry name" value="Nucleoside_phosphorylase_sf"/>
</dbReference>
<feature type="active site" description="Proton donor" evidence="5">
    <location>
        <position position="203"/>
    </location>
</feature>
<dbReference type="EMBL" id="FNYT01000017">
    <property type="protein sequence ID" value="SEJ55443.1"/>
    <property type="molecule type" value="Genomic_DNA"/>
</dbReference>
<feature type="domain" description="Nucleoside phosphorylase" evidence="6">
    <location>
        <begin position="15"/>
        <end position="219"/>
    </location>
</feature>
<evidence type="ECO:0000256" key="3">
    <source>
        <dbReference type="ARBA" id="ARBA00022679"/>
    </source>
</evidence>
<gene>
    <name evidence="5" type="primary">deoD</name>
    <name evidence="8" type="ORF">SAMN05216375_11724</name>
    <name evidence="7" type="ORF">TR210_2106</name>
</gene>
<dbReference type="Proteomes" id="UP000076878">
    <property type="component" value="Unassembled WGS sequence"/>
</dbReference>
<reference evidence="8 10" key="2">
    <citation type="submission" date="2016-10" db="EMBL/GenBank/DDBJ databases">
        <authorList>
            <person name="Varghese N."/>
            <person name="Submissions S."/>
        </authorList>
    </citation>
    <scope>NUCLEOTIDE SEQUENCE [LARGE SCALE GENOMIC DNA]</scope>
    <source>
        <strain evidence="8 10">DSM 22150</strain>
    </source>
</reference>
<feature type="binding site" description="in other chain" evidence="5">
    <location>
        <position position="20"/>
    </location>
    <ligand>
        <name>phosphate</name>
        <dbReference type="ChEBI" id="CHEBI:43474"/>
        <note>ligand shared between dimeric partners</note>
    </ligand>
</feature>
<dbReference type="RefSeq" id="WP_068623564.1">
    <property type="nucleotide sequence ID" value="NZ_FJNB01000016.1"/>
</dbReference>
<keyword evidence="2 5" id="KW-0328">Glycosyltransferase</keyword>
<dbReference type="InterPro" id="IPR000845">
    <property type="entry name" value="Nucleoside_phosphorylase_d"/>
</dbReference>
<evidence type="ECO:0000313" key="7">
    <source>
        <dbReference type="EMBL" id="CZR04335.1"/>
    </source>
</evidence>
<dbReference type="OrthoDB" id="9782889at2"/>
<organism evidence="7 9">
    <name type="scientific">Trichococcus ilyis</name>
    <dbReference type="NCBI Taxonomy" id="640938"/>
    <lineage>
        <taxon>Bacteria</taxon>
        <taxon>Bacillati</taxon>
        <taxon>Bacillota</taxon>
        <taxon>Bacilli</taxon>
        <taxon>Lactobacillales</taxon>
        <taxon>Carnobacteriaceae</taxon>
        <taxon>Trichococcus</taxon>
    </lineage>
</organism>
<evidence type="ECO:0000256" key="4">
    <source>
        <dbReference type="ARBA" id="ARBA00048447"/>
    </source>
</evidence>
<dbReference type="Gene3D" id="3.40.50.1580">
    <property type="entry name" value="Nucleoside phosphorylase domain"/>
    <property type="match status" value="1"/>
</dbReference>
<protein>
    <recommendedName>
        <fullName evidence="5">Purine nucleoside phosphorylase DeoD-type</fullName>
        <shortName evidence="5">PNP</shortName>
        <ecNumber evidence="5">2.4.2.1</ecNumber>
    </recommendedName>
</protein>
<evidence type="ECO:0000256" key="1">
    <source>
        <dbReference type="ARBA" id="ARBA00010456"/>
    </source>
</evidence>
<feature type="binding site" evidence="5">
    <location>
        <position position="4"/>
    </location>
    <ligand>
        <name>a purine D-ribonucleoside</name>
        <dbReference type="ChEBI" id="CHEBI:142355"/>
        <note>ligand shared between dimeric partners</note>
    </ligand>
</feature>
<evidence type="ECO:0000313" key="9">
    <source>
        <dbReference type="Proteomes" id="UP000076878"/>
    </source>
</evidence>
<proteinExistence type="inferred from homology"/>
<feature type="site" description="Important for catalytic activity" evidence="5">
    <location>
        <position position="216"/>
    </location>
</feature>
<comment type="catalytic activity">
    <reaction evidence="5">
        <text>a purine D-ribonucleoside + phosphate = a purine nucleobase + alpha-D-ribose 1-phosphate</text>
        <dbReference type="Rhea" id="RHEA:19805"/>
        <dbReference type="ChEBI" id="CHEBI:26386"/>
        <dbReference type="ChEBI" id="CHEBI:43474"/>
        <dbReference type="ChEBI" id="CHEBI:57720"/>
        <dbReference type="ChEBI" id="CHEBI:142355"/>
        <dbReference type="EC" id="2.4.2.1"/>
    </reaction>
</comment>
<dbReference type="SUPFAM" id="SSF53167">
    <property type="entry name" value="Purine and uridine phosphorylases"/>
    <property type="match status" value="1"/>
</dbReference>
<reference evidence="7 9" key="1">
    <citation type="submission" date="2016-02" db="EMBL/GenBank/DDBJ databases">
        <authorList>
            <person name="Wen L."/>
            <person name="He K."/>
            <person name="Yang H."/>
        </authorList>
    </citation>
    <scope>NUCLEOTIDE SEQUENCE [LARGE SCALE GENOMIC DNA]</scope>
    <source>
        <strain evidence="7">Trichococcus_R210</strain>
    </source>
</reference>
<dbReference type="EC" id="2.4.2.1" evidence="5"/>
<dbReference type="PANTHER" id="PTHR43691:SF11">
    <property type="entry name" value="FI09636P-RELATED"/>
    <property type="match status" value="1"/>
</dbReference>
<accession>A0A143Z3A2</accession>
<dbReference type="PROSITE" id="PS01232">
    <property type="entry name" value="PNP_UDP_1"/>
    <property type="match status" value="1"/>
</dbReference>
<evidence type="ECO:0000313" key="10">
    <source>
        <dbReference type="Proteomes" id="UP000199280"/>
    </source>
</evidence>
<dbReference type="GO" id="GO:0005829">
    <property type="term" value="C:cytosol"/>
    <property type="evidence" value="ECO:0007669"/>
    <property type="project" value="TreeGrafter"/>
</dbReference>
<feature type="binding site" description="in other chain" evidence="5">
    <location>
        <begin position="87"/>
        <end position="90"/>
    </location>
    <ligand>
        <name>phosphate</name>
        <dbReference type="ChEBI" id="CHEBI:43474"/>
        <note>ligand shared between dimeric partners</note>
    </ligand>
</feature>
<evidence type="ECO:0000259" key="6">
    <source>
        <dbReference type="Pfam" id="PF01048"/>
    </source>
</evidence>
<dbReference type="GO" id="GO:0006152">
    <property type="term" value="P:purine nucleoside catabolic process"/>
    <property type="evidence" value="ECO:0007669"/>
    <property type="project" value="TreeGrafter"/>
</dbReference>
<dbReference type="HAMAP" id="MF_01627">
    <property type="entry name" value="Pur_nucleosid_phosp"/>
    <property type="match status" value="1"/>
</dbReference>
<dbReference type="NCBIfam" id="TIGR00107">
    <property type="entry name" value="deoD"/>
    <property type="match status" value="1"/>
</dbReference>
<dbReference type="STRING" id="640938.TR210_2106"/>
<comment type="subunit">
    <text evidence="5">Homohexamer; trimer of homodimers.</text>
</comment>
<feature type="binding site" evidence="5">
    <location>
        <position position="43"/>
    </location>
    <ligand>
        <name>phosphate</name>
        <dbReference type="ChEBI" id="CHEBI:43474"/>
        <note>ligand shared between dimeric partners</note>
    </ligand>
</feature>
<dbReference type="PANTHER" id="PTHR43691">
    <property type="entry name" value="URIDINE PHOSPHORYLASE"/>
    <property type="match status" value="1"/>
</dbReference>
<comment type="function">
    <text evidence="5">Catalyzes the reversible phosphorolytic breakdown of the N-glycosidic bond in the beta-(deoxy)ribonucleoside molecules, with the formation of the corresponding free purine bases and pentose-1-phosphate.</text>
</comment>
<dbReference type="InterPro" id="IPR018016">
    <property type="entry name" value="Nucleoside_phosphorylase_CS"/>
</dbReference>
<feature type="binding site" description="in other chain" evidence="5">
    <location>
        <position position="24"/>
    </location>
    <ligand>
        <name>phosphate</name>
        <dbReference type="ChEBI" id="CHEBI:43474"/>
        <note>ligand shared between dimeric partners</note>
    </ligand>
</feature>
<sequence length="234" mass="25616">MSLHINAEKGQVAEIVLLPGDPLRAKYIAETFLEDAVCYNTVRNMLGYTGTYKGKKISVQGTGMGMPSATLYIHELINDFGAKKLIRIGTCGAIQEDVHIRDVIIAQAAATDSSMIYKDFAPAYFPPIGNYDLINKAHTLGKEQGMKIHVGNVYSSDSFYSDSNITDNMSKYGVLGVEMETAGLYYLASKFHVNALSILTVSDHLITGELTSSEERQTTFNDMIIVALEAAIQK</sequence>
<keyword evidence="10" id="KW-1185">Reference proteome</keyword>
<dbReference type="Proteomes" id="UP000199280">
    <property type="component" value="Unassembled WGS sequence"/>
</dbReference>
<evidence type="ECO:0000313" key="8">
    <source>
        <dbReference type="EMBL" id="SEJ55443.1"/>
    </source>
</evidence>
<comment type="similarity">
    <text evidence="1 5">Belongs to the PNP/UDP phosphorylase family.</text>
</comment>
<dbReference type="GO" id="GO:0004731">
    <property type="term" value="F:purine-nucleoside phosphorylase activity"/>
    <property type="evidence" value="ECO:0007669"/>
    <property type="project" value="UniProtKB-UniRule"/>
</dbReference>
<dbReference type="NCBIfam" id="NF004489">
    <property type="entry name" value="PRK05819.1"/>
    <property type="match status" value="1"/>
</dbReference>
<name>A0A143Z3A2_9LACT</name>